<dbReference type="GO" id="GO:0140956">
    <property type="term" value="F:histone H3K79 trimethyltransferase activity"/>
    <property type="evidence" value="ECO:0007669"/>
    <property type="project" value="UniProtKB-EC"/>
</dbReference>
<feature type="compositionally biased region" description="Basic and acidic residues" evidence="13">
    <location>
        <begin position="170"/>
        <end position="192"/>
    </location>
</feature>
<dbReference type="GO" id="GO:0000077">
    <property type="term" value="P:DNA damage checkpoint signaling"/>
    <property type="evidence" value="ECO:0007669"/>
    <property type="project" value="TreeGrafter"/>
</dbReference>
<dbReference type="SUPFAM" id="SSF53335">
    <property type="entry name" value="S-adenosyl-L-methionine-dependent methyltransferases"/>
    <property type="match status" value="1"/>
</dbReference>
<dbReference type="Gene3D" id="1.10.260.170">
    <property type="match status" value="1"/>
</dbReference>
<feature type="compositionally biased region" description="Polar residues" evidence="13">
    <location>
        <begin position="1"/>
        <end position="41"/>
    </location>
</feature>
<evidence type="ECO:0000256" key="8">
    <source>
        <dbReference type="ARBA" id="ARBA00023242"/>
    </source>
</evidence>
<keyword evidence="7 11" id="KW-0156">Chromatin regulator</keyword>
<evidence type="ECO:0000256" key="1">
    <source>
        <dbReference type="ARBA" id="ARBA00004123"/>
    </source>
</evidence>
<feature type="region of interest" description="Disordered" evidence="13">
    <location>
        <begin position="1"/>
        <end position="81"/>
    </location>
</feature>
<dbReference type="Proteomes" id="UP000774326">
    <property type="component" value="Unassembled WGS sequence"/>
</dbReference>
<feature type="region of interest" description="Disordered" evidence="13">
    <location>
        <begin position="212"/>
        <end position="274"/>
    </location>
</feature>
<keyword evidence="4 11" id="KW-0489">Methyltransferase</keyword>
<dbReference type="Gene3D" id="3.40.50.150">
    <property type="entry name" value="Vaccinia Virus protein VP39"/>
    <property type="match status" value="1"/>
</dbReference>
<keyword evidence="5 11" id="KW-0808">Transferase</keyword>
<comment type="catalytic activity">
    <reaction evidence="10 11">
        <text>L-lysyl(79)-[histone H3] + 3 S-adenosyl-L-methionine = N(6),N(6),N(6)-trimethyl-L-lysyl(79)-[histone H3] + 3 S-adenosyl-L-homocysteine + 3 H(+)</text>
        <dbReference type="Rhea" id="RHEA:60328"/>
        <dbReference type="Rhea" id="RHEA-COMP:15549"/>
        <dbReference type="Rhea" id="RHEA-COMP:15552"/>
        <dbReference type="ChEBI" id="CHEBI:15378"/>
        <dbReference type="ChEBI" id="CHEBI:29969"/>
        <dbReference type="ChEBI" id="CHEBI:57856"/>
        <dbReference type="ChEBI" id="CHEBI:59789"/>
        <dbReference type="ChEBI" id="CHEBI:61961"/>
        <dbReference type="EC" id="2.1.1.360"/>
    </reaction>
</comment>
<comment type="caution">
    <text evidence="15">The sequence shown here is derived from an EMBL/GenBank/DDBJ whole genome shotgun (WGS) entry which is preliminary data.</text>
</comment>
<name>A0A9P8QB08_WICPI</name>
<dbReference type="PROSITE" id="PS51569">
    <property type="entry name" value="DOT1"/>
    <property type="match status" value="1"/>
</dbReference>
<dbReference type="GO" id="GO:0006281">
    <property type="term" value="P:DNA repair"/>
    <property type="evidence" value="ECO:0007669"/>
    <property type="project" value="TreeGrafter"/>
</dbReference>
<evidence type="ECO:0000313" key="15">
    <source>
        <dbReference type="EMBL" id="KAH3687262.1"/>
    </source>
</evidence>
<evidence type="ECO:0000256" key="11">
    <source>
        <dbReference type="RuleBase" id="RU271113"/>
    </source>
</evidence>
<evidence type="ECO:0000256" key="5">
    <source>
        <dbReference type="ARBA" id="ARBA00022679"/>
    </source>
</evidence>
<evidence type="ECO:0000256" key="10">
    <source>
        <dbReference type="ARBA" id="ARBA00047770"/>
    </source>
</evidence>
<dbReference type="GO" id="GO:0005634">
    <property type="term" value="C:nucleus"/>
    <property type="evidence" value="ECO:0007669"/>
    <property type="project" value="UniProtKB-SubCell"/>
</dbReference>
<dbReference type="CDD" id="cd02440">
    <property type="entry name" value="AdoMet_MTases"/>
    <property type="match status" value="1"/>
</dbReference>
<keyword evidence="12" id="KW-0175">Coiled coil</keyword>
<dbReference type="InterPro" id="IPR025789">
    <property type="entry name" value="DOT1_dom"/>
</dbReference>
<accession>A0A9P8QB08</accession>
<evidence type="ECO:0000256" key="3">
    <source>
        <dbReference type="ARBA" id="ARBA00020987"/>
    </source>
</evidence>
<keyword evidence="6 11" id="KW-0949">S-adenosyl-L-methionine</keyword>
<feature type="compositionally biased region" description="Polar residues" evidence="13">
    <location>
        <begin position="61"/>
        <end position="80"/>
    </location>
</feature>
<comment type="activity regulation">
    <text evidence="11">Ubiquitination of histone H2B to form H2BK123ub1 is required for efficient DOT1 methyltransferase activity on histone H3.</text>
</comment>
<dbReference type="OrthoDB" id="443402at2759"/>
<comment type="miscellaneous">
    <text evidence="11">In contrast to other lysine histone methyltransferases, it does not contain a SET domain, suggesting the existence of another mechanism for methylation of lysine residues of histones.</text>
</comment>
<evidence type="ECO:0000313" key="16">
    <source>
        <dbReference type="Proteomes" id="UP000774326"/>
    </source>
</evidence>
<dbReference type="InterPro" id="IPR029063">
    <property type="entry name" value="SAM-dependent_MTases_sf"/>
</dbReference>
<dbReference type="GO" id="GO:0032259">
    <property type="term" value="P:methylation"/>
    <property type="evidence" value="ECO:0007669"/>
    <property type="project" value="UniProtKB-KW"/>
</dbReference>
<keyword evidence="8 11" id="KW-0539">Nucleus</keyword>
<evidence type="ECO:0000256" key="7">
    <source>
        <dbReference type="ARBA" id="ARBA00022853"/>
    </source>
</evidence>
<comment type="similarity">
    <text evidence="11">Belongs to the class I-like SAM-binding methyltransferase superfamily. DOT1 family.</text>
</comment>
<evidence type="ECO:0000256" key="9">
    <source>
        <dbReference type="ARBA" id="ARBA00029821"/>
    </source>
</evidence>
<feature type="compositionally biased region" description="Basic and acidic residues" evidence="13">
    <location>
        <begin position="337"/>
        <end position="354"/>
    </location>
</feature>
<keyword evidence="16" id="KW-1185">Reference proteome</keyword>
<reference evidence="15" key="1">
    <citation type="journal article" date="2021" name="Open Biol.">
        <title>Shared evolutionary footprints suggest mitochondrial oxidative damage underlies multiple complex I losses in fungi.</title>
        <authorList>
            <person name="Schikora-Tamarit M.A."/>
            <person name="Marcet-Houben M."/>
            <person name="Nosek J."/>
            <person name="Gabaldon T."/>
        </authorList>
    </citation>
    <scope>NUCLEOTIDE SEQUENCE</scope>
    <source>
        <strain evidence="15">CBS2887</strain>
    </source>
</reference>
<evidence type="ECO:0000256" key="13">
    <source>
        <dbReference type="SAM" id="MobiDB-lite"/>
    </source>
</evidence>
<sequence length="1084" mass="122638">MDLKSVLNSATENESSQTPEPTTMSSGDFSIQVDQHPTSGVSDPTTLSNTSTSSQTDKENVLTSINQPDQTQQSTSTHATPFQALLSKYNRPIKSPLAPVINGPTPTLMSSIPQLSLSTPIPKQRILIPKADLLKGRLSTSNTKKNNLEEDRLWALCVGSKNENIDPESYNDRKNRSNRGVKPDRYRISDDESGLKTKKVVFRKRNIEKQPKAVKEANNVEISNDTHKYGAGNQKKRKRRLSESSSTSSKSNLTLADTVPSLKPDPSSSVTDKLILFPDSSQTLAAEAIKDIKKGYTKEHKRPRGEVAQLAAQAAWFISMPSSRRSRNSIIVDSDDENHNEKEESETKVEDKKEKKQRKKSGAEIQVPQKIKKESEVDKEAEERTALALREQQAQLDKKKSEAHDNLKAEFKSKRLQKLIDEIERARRRSRKGTREEVKDFTSLTPVEDEFGCKDEYCPFLTTVVVGNHRQHIDSSKFFTDDITNGIVSQITSIPNLIDAKSLMTKEKKYYQYNKDHPPTKDVFELKSCIHPKMSEIYLTKEASRHHGLDPFLEAGRVMELVAESYVPSQYKKLIFNSQAPLQCISGRYAQALKSRQWNAIFKEIDEFNELITMIHQRGEFLPFLQSLQRFSRVTIHEILNQIYTRSVLPEANILRQYKGFSAEVYGELMPTFVSELFEITGLNSSSVFLDLGSGVGNVTLHAALEFGAESYGCELMENCTYLADKQLVEFVARSKLYGIKTGHVELLKGDFTENQRVREVIPRCDVILVNNYLFDDKLNQMVLELMKTIKLGTKIVSLRPVVPDAYIYRALDGDDLDYVSRLRVQKLQFRAGSVSWSNYIGDYYISELTNTIQVTQDKKNTRLQRNKTTITEVEVLTPITSDFEDICDDLHQEIKSGFEPRFTEDEIMIRLKEIEEKNEAERLRLEELERIKTQKKIQKRKEIERKKALKLKKEQSAMLKLQDAVSNITTSDVPTNSMVVKLAVPTLMNSISSPSSSESISIQTPTDANNELPILPEKAIEKIRIPQKTVNNMASTPSLLSLAVEKNSDVLQPDQAMKDDVVNVLNKDIGQVETCNSGVGYKS</sequence>
<gene>
    <name evidence="15" type="ORF">WICPIJ_001756</name>
</gene>
<protein>
    <recommendedName>
        <fullName evidence="3 11">Histone-lysine N-methyltransferase, H3 lysine-79 specific</fullName>
        <ecNumber evidence="2 11">2.1.1.360</ecNumber>
    </recommendedName>
    <alternativeName>
        <fullName evidence="9 11">Histone H3-K79 methyltransferase</fullName>
    </alternativeName>
</protein>
<dbReference type="PANTHER" id="PTHR21451">
    <property type="entry name" value="HISTONE H3 METHYLTRANSFERASE"/>
    <property type="match status" value="1"/>
</dbReference>
<evidence type="ECO:0000256" key="6">
    <source>
        <dbReference type="ARBA" id="ARBA00022691"/>
    </source>
</evidence>
<reference evidence="15" key="2">
    <citation type="submission" date="2021-01" db="EMBL/GenBank/DDBJ databases">
        <authorList>
            <person name="Schikora-Tamarit M.A."/>
        </authorList>
    </citation>
    <scope>NUCLEOTIDE SEQUENCE</scope>
    <source>
        <strain evidence="15">CBS2887</strain>
    </source>
</reference>
<evidence type="ECO:0000256" key="12">
    <source>
        <dbReference type="SAM" id="Coils"/>
    </source>
</evidence>
<evidence type="ECO:0000256" key="2">
    <source>
        <dbReference type="ARBA" id="ARBA00012190"/>
    </source>
</evidence>
<feature type="compositionally biased region" description="Low complexity" evidence="13">
    <location>
        <begin position="42"/>
        <end position="55"/>
    </location>
</feature>
<evidence type="ECO:0000256" key="4">
    <source>
        <dbReference type="ARBA" id="ARBA00022603"/>
    </source>
</evidence>
<feature type="region of interest" description="Disordered" evidence="13">
    <location>
        <begin position="164"/>
        <end position="192"/>
    </location>
</feature>
<proteinExistence type="inferred from homology"/>
<feature type="coiled-coil region" evidence="12">
    <location>
        <begin position="912"/>
        <end position="946"/>
    </location>
</feature>
<evidence type="ECO:0000259" key="14">
    <source>
        <dbReference type="PROSITE" id="PS51569"/>
    </source>
</evidence>
<organism evidence="15 16">
    <name type="scientific">Wickerhamomyces pijperi</name>
    <name type="common">Yeast</name>
    <name type="synonym">Pichia pijperi</name>
    <dbReference type="NCBI Taxonomy" id="599730"/>
    <lineage>
        <taxon>Eukaryota</taxon>
        <taxon>Fungi</taxon>
        <taxon>Dikarya</taxon>
        <taxon>Ascomycota</taxon>
        <taxon>Saccharomycotina</taxon>
        <taxon>Saccharomycetes</taxon>
        <taxon>Phaffomycetales</taxon>
        <taxon>Wickerhamomycetaceae</taxon>
        <taxon>Wickerhamomyces</taxon>
    </lineage>
</organism>
<dbReference type="FunFam" id="3.40.50.150:FF:000033">
    <property type="entry name" value="Histone-lysine N-methyltransferase, H3 lysine-79 specific"/>
    <property type="match status" value="1"/>
</dbReference>
<dbReference type="InterPro" id="IPR030445">
    <property type="entry name" value="H3-K79_meTrfase"/>
</dbReference>
<dbReference type="EMBL" id="JAEUBG010000876">
    <property type="protein sequence ID" value="KAH3687262.1"/>
    <property type="molecule type" value="Genomic_DNA"/>
</dbReference>
<dbReference type="AlphaFoldDB" id="A0A9P8QB08"/>
<dbReference type="EC" id="2.1.1.360" evidence="2 11"/>
<dbReference type="Pfam" id="PF08123">
    <property type="entry name" value="DOT1"/>
    <property type="match status" value="1"/>
</dbReference>
<feature type="domain" description="DOT1" evidence="14">
    <location>
        <begin position="535"/>
        <end position="862"/>
    </location>
</feature>
<dbReference type="PANTHER" id="PTHR21451:SF0">
    <property type="entry name" value="HISTONE-LYSINE N-METHYLTRANSFERASE, H3 LYSINE-79 SPECIFIC"/>
    <property type="match status" value="1"/>
</dbReference>
<comment type="subcellular location">
    <subcellularLocation>
        <location evidence="1 11">Nucleus</location>
    </subcellularLocation>
</comment>
<comment type="function">
    <text evidence="11">Histone methyltransferase that specifically trimethylates histone H3 to form H3K79me3. This methylation is required for telomere silencing and for the pachytene checkpoint during the meiotic cell cycle by allowing the recruitment of RAD9 to double strand breaks. Nucleosomes are preferred as substrate compared to free histone.</text>
</comment>
<feature type="region of interest" description="Disordered" evidence="13">
    <location>
        <begin position="326"/>
        <end position="379"/>
    </location>
</feature>